<dbReference type="InterPro" id="IPR011009">
    <property type="entry name" value="Kinase-like_dom_sf"/>
</dbReference>
<dbReference type="InterPro" id="IPR015897">
    <property type="entry name" value="CHK_kinase-like"/>
</dbReference>
<dbReference type="SUPFAM" id="SSF56112">
    <property type="entry name" value="Protein kinase-like (PK-like)"/>
    <property type="match status" value="1"/>
</dbReference>
<evidence type="ECO:0000313" key="3">
    <source>
        <dbReference type="Proteomes" id="UP000015102"/>
    </source>
</evidence>
<dbReference type="Proteomes" id="UP000015102">
    <property type="component" value="Unassembled WGS sequence"/>
</dbReference>
<evidence type="ECO:0000259" key="1">
    <source>
        <dbReference type="SMART" id="SM00587"/>
    </source>
</evidence>
<dbReference type="PANTHER" id="PTHR11012:SF56">
    <property type="entry name" value="CHK KINASE-LIKE DOMAIN-CONTAINING PROTEIN-RELATED"/>
    <property type="match status" value="1"/>
</dbReference>
<proteinExistence type="predicted"/>
<dbReference type="HOGENOM" id="CLU_010718_6_1_1"/>
<dbReference type="EnsemblMetazoa" id="MESCA004767-RA">
    <property type="protein sequence ID" value="MESCA004767-PA"/>
    <property type="gene ID" value="MESCA004767"/>
</dbReference>
<evidence type="ECO:0000313" key="2">
    <source>
        <dbReference type="EnsemblMetazoa" id="MESCA004767-PA"/>
    </source>
</evidence>
<dbReference type="PANTHER" id="PTHR11012">
    <property type="entry name" value="PROTEIN KINASE-LIKE DOMAIN-CONTAINING"/>
    <property type="match status" value="1"/>
</dbReference>
<dbReference type="Gene3D" id="3.90.1200.10">
    <property type="match status" value="1"/>
</dbReference>
<dbReference type="SMART" id="SM00587">
    <property type="entry name" value="CHK"/>
    <property type="match status" value="1"/>
</dbReference>
<dbReference type="InterPro" id="IPR004119">
    <property type="entry name" value="EcKL"/>
</dbReference>
<organism evidence="2 3">
    <name type="scientific">Megaselia scalaris</name>
    <name type="common">Humpbacked fly</name>
    <name type="synonym">Phora scalaris</name>
    <dbReference type="NCBI Taxonomy" id="36166"/>
    <lineage>
        <taxon>Eukaryota</taxon>
        <taxon>Metazoa</taxon>
        <taxon>Ecdysozoa</taxon>
        <taxon>Arthropoda</taxon>
        <taxon>Hexapoda</taxon>
        <taxon>Insecta</taxon>
        <taxon>Pterygota</taxon>
        <taxon>Neoptera</taxon>
        <taxon>Endopterygota</taxon>
        <taxon>Diptera</taxon>
        <taxon>Brachycera</taxon>
        <taxon>Muscomorpha</taxon>
        <taxon>Platypezoidea</taxon>
        <taxon>Phoridae</taxon>
        <taxon>Megaseliini</taxon>
        <taxon>Megaselia</taxon>
    </lineage>
</organism>
<dbReference type="EMBL" id="CAQQ02004672">
    <property type="status" value="NOT_ANNOTATED_CDS"/>
    <property type="molecule type" value="Genomic_DNA"/>
</dbReference>
<keyword evidence="3" id="KW-1185">Reference proteome</keyword>
<dbReference type="Pfam" id="PF02958">
    <property type="entry name" value="EcKL"/>
    <property type="match status" value="1"/>
</dbReference>
<accession>T1GMJ2</accession>
<dbReference type="AlphaFoldDB" id="T1GMJ2"/>
<sequence length="349" mass="40676">MVGSSDHMENKSLIVKSIPIYEYNKFLEELAMFEKEKVFYYDILPKMEILLNNSKIAARCYNCTKKPVQTIVFEDLNESQYILASRQKGLDFAHSKLLLKKLGQFHGVSMVLLKKEPEITKHFKSGMLSVDLLTDPQSYLKKEGHLLTTLAGIVSKWEGYEKISQKILKYSKNLLKNLINANKPRPGEIRVLNHGDLWVNNFMFQYENGEPKDVAFVDFQCSFFGSPGCDINFFLNSSVQLDALMYRRNELVESYYESLRETLINLRHSNIQDIQDELFYREPYGFYSAYSFLPTIAMDKKDSADNTIENMRNDEFAKKKMEIIYTSTERTLKTLRHTLKRFDDLGVLD</sequence>
<feature type="domain" description="CHK kinase-like" evidence="1">
    <location>
        <begin position="71"/>
        <end position="265"/>
    </location>
</feature>
<dbReference type="OMA" id="CFYTTRE"/>
<reference evidence="3" key="1">
    <citation type="submission" date="2013-02" db="EMBL/GenBank/DDBJ databases">
        <authorList>
            <person name="Hughes D."/>
        </authorList>
    </citation>
    <scope>NUCLEOTIDE SEQUENCE</scope>
    <source>
        <strain>Durham</strain>
        <strain evidence="3">NC isolate 2 -- Noor lab</strain>
    </source>
</reference>
<reference evidence="2" key="2">
    <citation type="submission" date="2015-06" db="UniProtKB">
        <authorList>
            <consortium name="EnsemblMetazoa"/>
        </authorList>
    </citation>
    <scope>IDENTIFICATION</scope>
</reference>
<protein>
    <recommendedName>
        <fullName evidence="1">CHK kinase-like domain-containing protein</fullName>
    </recommendedName>
</protein>
<name>T1GMJ2_MEGSC</name>